<organism evidence="2 3">
    <name type="scientific">Asanoa ferruginea</name>
    <dbReference type="NCBI Taxonomy" id="53367"/>
    <lineage>
        <taxon>Bacteria</taxon>
        <taxon>Bacillati</taxon>
        <taxon>Actinomycetota</taxon>
        <taxon>Actinomycetes</taxon>
        <taxon>Micromonosporales</taxon>
        <taxon>Micromonosporaceae</taxon>
        <taxon>Asanoa</taxon>
    </lineage>
</organism>
<sequence>MTVGGRTARGKMVFAHDTEAALTTLAALVNTPLRDLAALDAFLGEHQISGSRTHTQAELDAVRALRPRFRRFWEVGEDELVESVNDLLRESRPLPQLVRHDGWGYHLHAVPPEVPVAVRLTVEAGMALVDVVRTGALDRLRTCAHPDCADVLVDLSKNRSKRFCDGGCGNRAAASAYRARRAGRP</sequence>
<dbReference type="SUPFAM" id="SSF160904">
    <property type="entry name" value="Jann2411-like"/>
    <property type="match status" value="1"/>
</dbReference>
<dbReference type="InterPro" id="IPR010852">
    <property type="entry name" value="ABATE"/>
</dbReference>
<proteinExistence type="predicted"/>
<comment type="caution">
    <text evidence="2">The sequence shown here is derived from an EMBL/GenBank/DDBJ whole genome shotgun (WGS) entry which is preliminary data.</text>
</comment>
<dbReference type="InterPro" id="IPR023286">
    <property type="entry name" value="ABATE_dom_sf"/>
</dbReference>
<dbReference type="PANTHER" id="PTHR35525:SF3">
    <property type="entry name" value="BLL6575 PROTEIN"/>
    <property type="match status" value="1"/>
</dbReference>
<dbReference type="AlphaFoldDB" id="A0A3D9ZVV3"/>
<dbReference type="InterPro" id="IPR021005">
    <property type="entry name" value="Znf_CGNR"/>
</dbReference>
<feature type="domain" description="Zinc finger CGNR" evidence="1">
    <location>
        <begin position="139"/>
        <end position="181"/>
    </location>
</feature>
<dbReference type="PANTHER" id="PTHR35525">
    <property type="entry name" value="BLL6575 PROTEIN"/>
    <property type="match status" value="1"/>
</dbReference>
<keyword evidence="3" id="KW-1185">Reference proteome</keyword>
<name>A0A3D9ZVV3_9ACTN</name>
<dbReference type="Pfam" id="PF11706">
    <property type="entry name" value="zf-CGNR"/>
    <property type="match status" value="1"/>
</dbReference>
<evidence type="ECO:0000313" key="2">
    <source>
        <dbReference type="EMBL" id="REG00745.1"/>
    </source>
</evidence>
<reference evidence="2 3" key="1">
    <citation type="submission" date="2018-08" db="EMBL/GenBank/DDBJ databases">
        <title>Sequencing the genomes of 1000 actinobacteria strains.</title>
        <authorList>
            <person name="Klenk H.-P."/>
        </authorList>
    </citation>
    <scope>NUCLEOTIDE SEQUENCE [LARGE SCALE GENOMIC DNA]</scope>
    <source>
        <strain evidence="2 3">DSM 44099</strain>
    </source>
</reference>
<dbReference type="EMBL" id="QUMQ01000001">
    <property type="protein sequence ID" value="REG00745.1"/>
    <property type="molecule type" value="Genomic_DNA"/>
</dbReference>
<dbReference type="Proteomes" id="UP000256913">
    <property type="component" value="Unassembled WGS sequence"/>
</dbReference>
<evidence type="ECO:0000259" key="1">
    <source>
        <dbReference type="Pfam" id="PF11706"/>
    </source>
</evidence>
<dbReference type="Pfam" id="PF07336">
    <property type="entry name" value="ABATE"/>
    <property type="match status" value="1"/>
</dbReference>
<gene>
    <name evidence="2" type="ORF">DFJ67_6802</name>
</gene>
<protein>
    <submittedName>
        <fullName evidence="2">Putative stress-induced transcription regulator</fullName>
    </submittedName>
</protein>
<evidence type="ECO:0000313" key="3">
    <source>
        <dbReference type="Proteomes" id="UP000256913"/>
    </source>
</evidence>
<accession>A0A3D9ZVV3</accession>
<dbReference type="Gene3D" id="1.10.3300.10">
    <property type="entry name" value="Jann2411-like domain"/>
    <property type="match status" value="1"/>
</dbReference>